<evidence type="ECO:0000313" key="2">
    <source>
        <dbReference type="Proteomes" id="UP000030687"/>
    </source>
</evidence>
<organism evidence="1 2">
    <name type="scientific">Citrus clementina</name>
    <name type="common">Clementine</name>
    <name type="synonym">Citrus deliciosa x Citrus sinensis</name>
    <dbReference type="NCBI Taxonomy" id="85681"/>
    <lineage>
        <taxon>Eukaryota</taxon>
        <taxon>Viridiplantae</taxon>
        <taxon>Streptophyta</taxon>
        <taxon>Embryophyta</taxon>
        <taxon>Tracheophyta</taxon>
        <taxon>Spermatophyta</taxon>
        <taxon>Magnoliopsida</taxon>
        <taxon>eudicotyledons</taxon>
        <taxon>Gunneridae</taxon>
        <taxon>Pentapetalae</taxon>
        <taxon>rosids</taxon>
        <taxon>malvids</taxon>
        <taxon>Sapindales</taxon>
        <taxon>Rutaceae</taxon>
        <taxon>Aurantioideae</taxon>
        <taxon>Citrus</taxon>
    </lineage>
</organism>
<accession>V4T6L3</accession>
<dbReference type="EMBL" id="KI536799">
    <property type="protein sequence ID" value="ESR45156.1"/>
    <property type="molecule type" value="Genomic_DNA"/>
</dbReference>
<dbReference type="Proteomes" id="UP000030687">
    <property type="component" value="Unassembled WGS sequence"/>
</dbReference>
<dbReference type="Gramene" id="ESR45156">
    <property type="protein sequence ID" value="ESR45156"/>
    <property type="gene ID" value="CICLE_v10003900mg"/>
</dbReference>
<dbReference type="KEGG" id="cic:CICLE_v10003900mg"/>
<protein>
    <submittedName>
        <fullName evidence="1">Uncharacterized protein</fullName>
    </submittedName>
</protein>
<proteinExistence type="predicted"/>
<gene>
    <name evidence="1" type="ORF">CICLE_v10003900mg</name>
</gene>
<name>V4T6L3_CITCL</name>
<keyword evidence="2" id="KW-1185">Reference proteome</keyword>
<evidence type="ECO:0000313" key="1">
    <source>
        <dbReference type="EMBL" id="ESR45156.1"/>
    </source>
</evidence>
<dbReference type="InParanoid" id="V4T6L3"/>
<dbReference type="AlphaFoldDB" id="V4T6L3"/>
<reference evidence="1 2" key="1">
    <citation type="submission" date="2013-10" db="EMBL/GenBank/DDBJ databases">
        <authorList>
            <consortium name="International Citrus Genome Consortium"/>
            <person name="Jenkins J."/>
            <person name="Schmutz J."/>
            <person name="Prochnik S."/>
            <person name="Rokhsar D."/>
            <person name="Gmitter F."/>
            <person name="Ollitrault P."/>
            <person name="Machado M."/>
            <person name="Talon M."/>
            <person name="Wincker P."/>
            <person name="Jaillon O."/>
            <person name="Morgante M."/>
        </authorList>
    </citation>
    <scope>NUCLEOTIDE SEQUENCE</scope>
    <source>
        <strain evidence="2">cv. Clemenules</strain>
    </source>
</reference>
<sequence>MEKKRKDLFLVVFLNGETDKAFDLNTSLIAPIIINASGPHLNEITFSVKTQFNKPTNQNNHKVSIHLHYVSKNL</sequence>